<dbReference type="InterPro" id="IPR015424">
    <property type="entry name" value="PyrdxlP-dep_Trfase"/>
</dbReference>
<evidence type="ECO:0000313" key="3">
    <source>
        <dbReference type="Proteomes" id="UP000621390"/>
    </source>
</evidence>
<reference evidence="2 4" key="1">
    <citation type="submission" date="2020-09" db="EMBL/GenBank/DDBJ databases">
        <title>Draft Genomes of Bacterial Isolates from North Pond Shallow Sediments.</title>
        <authorList>
            <person name="Kiel Reese B."/>
            <person name="Mullis M."/>
            <person name="Weisend R.E."/>
        </authorList>
    </citation>
    <scope>NUCLEOTIDE SEQUENCE</scope>
    <source>
        <strain evidence="2">KJE-2</strain>
        <strain evidence="1 4">KJE-3</strain>
    </source>
</reference>
<evidence type="ECO:0000313" key="4">
    <source>
        <dbReference type="Proteomes" id="UP000655994"/>
    </source>
</evidence>
<dbReference type="Proteomes" id="UP000621390">
    <property type="component" value="Unassembled WGS sequence"/>
</dbReference>
<accession>A0A8I1G9H3</accession>
<protein>
    <submittedName>
        <fullName evidence="2">Uncharacterized protein</fullName>
    </submittedName>
</protein>
<keyword evidence="4" id="KW-1185">Reference proteome</keyword>
<dbReference type="Proteomes" id="UP000655994">
    <property type="component" value="Unassembled WGS sequence"/>
</dbReference>
<evidence type="ECO:0000313" key="2">
    <source>
        <dbReference type="EMBL" id="MBJ7314887.1"/>
    </source>
</evidence>
<dbReference type="Gene3D" id="3.40.640.10">
    <property type="entry name" value="Type I PLP-dependent aspartate aminotransferase-like (Major domain)"/>
    <property type="match status" value="1"/>
</dbReference>
<gene>
    <name evidence="1" type="ORF">JHC10_02225</name>
    <name evidence="2" type="ORF">JHC11_02555</name>
</gene>
<evidence type="ECO:0000313" key="1">
    <source>
        <dbReference type="EMBL" id="MBJ7265754.1"/>
    </source>
</evidence>
<comment type="caution">
    <text evidence="2">The sequence shown here is derived from an EMBL/GenBank/DDBJ whole genome shotgun (WGS) entry which is preliminary data.</text>
</comment>
<dbReference type="EMBL" id="JAEMOS010000005">
    <property type="protein sequence ID" value="MBJ7265754.1"/>
    <property type="molecule type" value="Genomic_DNA"/>
</dbReference>
<dbReference type="RefSeq" id="WP_199493666.1">
    <property type="nucleotide sequence ID" value="NZ_JAEMOO010000017.1"/>
</dbReference>
<proteinExistence type="predicted"/>
<dbReference type="EMBL" id="JAEMOP010000002">
    <property type="protein sequence ID" value="MBJ7314887.1"/>
    <property type="molecule type" value="Genomic_DNA"/>
</dbReference>
<dbReference type="InterPro" id="IPR015421">
    <property type="entry name" value="PyrdxlP-dep_Trfase_major"/>
</dbReference>
<dbReference type="SUPFAM" id="SSF53383">
    <property type="entry name" value="PLP-dependent transferases"/>
    <property type="match status" value="1"/>
</dbReference>
<name>A0A8I1G9H3_9GAMM</name>
<organism evidence="2 3">
    <name type="scientific">Idiomarina abyssalis</name>
    <dbReference type="NCBI Taxonomy" id="86102"/>
    <lineage>
        <taxon>Bacteria</taxon>
        <taxon>Pseudomonadati</taxon>
        <taxon>Pseudomonadota</taxon>
        <taxon>Gammaproteobacteria</taxon>
        <taxon>Alteromonadales</taxon>
        <taxon>Idiomarinaceae</taxon>
        <taxon>Idiomarina</taxon>
    </lineage>
</organism>
<dbReference type="AlphaFoldDB" id="A0A8I1G9H3"/>
<sequence>MMVGFSNDQAIGGYQALELPSIDENVASGMIRANSARSAIKLVLSCLDVRKVWLPAYTCDAVVEAARDVGLPIEFYQLDSSFEVEPSLQLKGDELILIVDYFGLCNEAVKRSRSRFAHSQTIVDCSQSFFSEPTEALATIYSPRKFFGLPDGGLLYSTYLRIKQPEQRDESSESRMGHLISRLTNSPEAAYQQYLEAEQAISKLPVQGMSRLTERLLQSVDYQRVRTIRARNAQYLHERLGQYNQLNLNIDETVAPLCYPLLPSVKVASKADLIKERVFLPTYWPEVLGRVEEGSFEWNLVTNGLFLPCDQRYNENDMDRLISLLAIK</sequence>